<keyword evidence="3" id="KW-1185">Reference proteome</keyword>
<proteinExistence type="predicted"/>
<reference evidence="2 3" key="1">
    <citation type="journal article" date="2019" name="Int. J. Syst. Evol. Microbiol.">
        <title>The Global Catalogue of Microorganisms (GCM) 10K type strain sequencing project: providing services to taxonomists for standard genome sequencing and annotation.</title>
        <authorList>
            <consortium name="The Broad Institute Genomics Platform"/>
            <consortium name="The Broad Institute Genome Sequencing Center for Infectious Disease"/>
            <person name="Wu L."/>
            <person name="Ma J."/>
        </authorList>
    </citation>
    <scope>NUCLEOTIDE SEQUENCE [LARGE SCALE GENOMIC DNA]</scope>
    <source>
        <strain evidence="2 3">JCM 16021</strain>
    </source>
</reference>
<dbReference type="Gene3D" id="3.30.1330.40">
    <property type="entry name" value="RutC-like"/>
    <property type="match status" value="1"/>
</dbReference>
<dbReference type="Proteomes" id="UP001500575">
    <property type="component" value="Unassembled WGS sequence"/>
</dbReference>
<evidence type="ECO:0000259" key="1">
    <source>
        <dbReference type="Pfam" id="PF14588"/>
    </source>
</evidence>
<sequence length="158" mass="16300">MIDPAEVLRRLEGRGLTWPAAPVPPGHYVAAFVHGDVAETAGHLPFTGDVVAVTGRLGDGIDLAAAVRAAEIATVNALSSLADTIGGLERIVRIVRLRGYVVATPDFGQHHLVTNGASDLLGDLFGDAGAGHVRASVGITSLPFDAPVEIELSAVIRP</sequence>
<comment type="caution">
    <text evidence="2">The sequence shown here is derived from an EMBL/GenBank/DDBJ whole genome shotgun (WGS) entry which is preliminary data.</text>
</comment>
<dbReference type="PANTHER" id="PTHR43760">
    <property type="entry name" value="ENDORIBONUCLEASE-RELATED"/>
    <property type="match status" value="1"/>
</dbReference>
<dbReference type="InterPro" id="IPR035959">
    <property type="entry name" value="RutC-like_sf"/>
</dbReference>
<accession>A0ABN2XJS8</accession>
<dbReference type="PANTHER" id="PTHR43760:SF1">
    <property type="entry name" value="ENDORIBONUCLEASE L-PSP_CHORISMATE MUTASE-LIKE DOMAIN-CONTAINING PROTEIN"/>
    <property type="match status" value="1"/>
</dbReference>
<organism evidence="2 3">
    <name type="scientific">Nocardioides bigeumensis</name>
    <dbReference type="NCBI Taxonomy" id="433657"/>
    <lineage>
        <taxon>Bacteria</taxon>
        <taxon>Bacillati</taxon>
        <taxon>Actinomycetota</taxon>
        <taxon>Actinomycetes</taxon>
        <taxon>Propionibacteriales</taxon>
        <taxon>Nocardioidaceae</taxon>
        <taxon>Nocardioides</taxon>
    </lineage>
</organism>
<name>A0ABN2XJS8_9ACTN</name>
<gene>
    <name evidence="2" type="ORF">GCM10009843_01410</name>
</gene>
<dbReference type="EMBL" id="BAAAQQ010000001">
    <property type="protein sequence ID" value="GAA2113579.1"/>
    <property type="molecule type" value="Genomic_DNA"/>
</dbReference>
<dbReference type="CDD" id="cd02199">
    <property type="entry name" value="YjgF_YER057c_UK114_like_1"/>
    <property type="match status" value="1"/>
</dbReference>
<evidence type="ECO:0000313" key="2">
    <source>
        <dbReference type="EMBL" id="GAA2113579.1"/>
    </source>
</evidence>
<dbReference type="RefSeq" id="WP_344301572.1">
    <property type="nucleotide sequence ID" value="NZ_BAAAQQ010000001.1"/>
</dbReference>
<dbReference type="SUPFAM" id="SSF55298">
    <property type="entry name" value="YjgF-like"/>
    <property type="match status" value="1"/>
</dbReference>
<dbReference type="InterPro" id="IPR013813">
    <property type="entry name" value="Endoribo_LPSP/chorism_mut-like"/>
</dbReference>
<protein>
    <submittedName>
        <fullName evidence="2">RidA family protein</fullName>
    </submittedName>
</protein>
<dbReference type="Pfam" id="PF14588">
    <property type="entry name" value="YjgF_endoribonc"/>
    <property type="match status" value="1"/>
</dbReference>
<feature type="domain" description="Endoribonuclease L-PSP/chorismate mutase-like" evidence="1">
    <location>
        <begin position="10"/>
        <end position="135"/>
    </location>
</feature>
<evidence type="ECO:0000313" key="3">
    <source>
        <dbReference type="Proteomes" id="UP001500575"/>
    </source>
</evidence>